<name>A0A6C2UJC9_9BACT</name>
<dbReference type="RefSeq" id="WP_136061754.1">
    <property type="nucleotide sequence ID" value="NZ_CAAHFH010000001.1"/>
</dbReference>
<keyword evidence="3" id="KW-1185">Reference proteome</keyword>
<dbReference type="InterPro" id="IPR038750">
    <property type="entry name" value="YczE/YyaS-like"/>
</dbReference>
<protein>
    <recommendedName>
        <fullName evidence="4">Cytidylate kinase</fullName>
    </recommendedName>
</protein>
<dbReference type="InterPro" id="IPR027417">
    <property type="entry name" value="P-loop_NTPase"/>
</dbReference>
<keyword evidence="1" id="KW-0812">Transmembrane</keyword>
<dbReference type="PANTHER" id="PTHR40078">
    <property type="entry name" value="INTEGRAL MEMBRANE PROTEIN-RELATED"/>
    <property type="match status" value="1"/>
</dbReference>
<organism evidence="2 3">
    <name type="scientific">Pontiella sulfatireligans</name>
    <dbReference type="NCBI Taxonomy" id="2750658"/>
    <lineage>
        <taxon>Bacteria</taxon>
        <taxon>Pseudomonadati</taxon>
        <taxon>Kiritimatiellota</taxon>
        <taxon>Kiritimatiellia</taxon>
        <taxon>Kiritimatiellales</taxon>
        <taxon>Pontiellaceae</taxon>
        <taxon>Pontiella</taxon>
    </lineage>
</organism>
<sequence length="428" mass="48035">MKTDLFLKKMLIFTVGLFVMAMGVALSVKADLGVSPISCIPYVFSQKFPLTLGQLTILFNALLMVLQVLLLRRRYRLIQLVQLPMVLVFGLFIDLSLHLVASLNVSSYGMQVFWCLLSLVVLAFGVFLEVRSNFTYLPGEGFIVAIAESFKKEFGKVKVGCDSAMVVLGILCSLVFFHRLEGIREGTILAALFVGFLVKFIISKLPMLDHWVGSGSSVKTVVAPFPAAGKLIITISRESGSGGHEIGRHIATQLGIPFNDKALINLTAERSGFTEEYIQQNEQKLARTLLHELYAQNYAYVNDRLPPADVLFLVQSKIIRDICSRESCVIIGRCANFILKDTPNCFSVFIHANNEYRKSKIIRDYGTVSALTDKELEHLDQERANYCHHYTGKNWRDAANYHLTIDSSRYGSEHTARMIIEAAKEFER</sequence>
<reference evidence="2 3" key="1">
    <citation type="submission" date="2019-04" db="EMBL/GenBank/DDBJ databases">
        <authorList>
            <person name="Van Vliet M D."/>
        </authorList>
    </citation>
    <scope>NUCLEOTIDE SEQUENCE [LARGE SCALE GENOMIC DNA]</scope>
    <source>
        <strain evidence="2 3">F21</strain>
    </source>
</reference>
<evidence type="ECO:0000256" key="1">
    <source>
        <dbReference type="SAM" id="Phobius"/>
    </source>
</evidence>
<feature type="transmembrane region" description="Helical" evidence="1">
    <location>
        <begin position="51"/>
        <end position="71"/>
    </location>
</feature>
<dbReference type="AlphaFoldDB" id="A0A6C2UJC9"/>
<evidence type="ECO:0000313" key="2">
    <source>
        <dbReference type="EMBL" id="VGO20325.1"/>
    </source>
</evidence>
<dbReference type="EMBL" id="CAAHFH010000001">
    <property type="protein sequence ID" value="VGO20325.1"/>
    <property type="molecule type" value="Genomic_DNA"/>
</dbReference>
<evidence type="ECO:0000313" key="3">
    <source>
        <dbReference type="Proteomes" id="UP000346198"/>
    </source>
</evidence>
<keyword evidence="1" id="KW-1133">Transmembrane helix</keyword>
<feature type="transmembrane region" description="Helical" evidence="1">
    <location>
        <begin position="183"/>
        <end position="202"/>
    </location>
</feature>
<dbReference type="Gene3D" id="3.40.50.300">
    <property type="entry name" value="P-loop containing nucleotide triphosphate hydrolases"/>
    <property type="match status" value="1"/>
</dbReference>
<dbReference type="Proteomes" id="UP000346198">
    <property type="component" value="Unassembled WGS sequence"/>
</dbReference>
<evidence type="ECO:0008006" key="4">
    <source>
        <dbReference type="Google" id="ProtNLM"/>
    </source>
</evidence>
<feature type="transmembrane region" description="Helical" evidence="1">
    <location>
        <begin position="83"/>
        <end position="102"/>
    </location>
</feature>
<proteinExistence type="predicted"/>
<dbReference type="Pfam" id="PF19700">
    <property type="entry name" value="DUF6198"/>
    <property type="match status" value="1"/>
</dbReference>
<keyword evidence="1" id="KW-0472">Membrane</keyword>
<dbReference type="Pfam" id="PF13189">
    <property type="entry name" value="Cytidylate_kin2"/>
    <property type="match status" value="1"/>
</dbReference>
<dbReference type="PANTHER" id="PTHR40078:SF1">
    <property type="entry name" value="INTEGRAL MEMBRANE PROTEIN"/>
    <property type="match status" value="1"/>
</dbReference>
<feature type="transmembrane region" description="Helical" evidence="1">
    <location>
        <begin position="108"/>
        <end position="128"/>
    </location>
</feature>
<accession>A0A6C2UJC9</accession>
<gene>
    <name evidence="2" type="ORF">SCARR_02387</name>
</gene>